<gene>
    <name evidence="5" type="ORF">CSTERTH_05030</name>
</gene>
<dbReference type="SUPFAM" id="SSF48208">
    <property type="entry name" value="Six-hairpin glycosidases"/>
    <property type="match status" value="1"/>
</dbReference>
<evidence type="ECO:0000256" key="2">
    <source>
        <dbReference type="ARBA" id="ARBA00022801"/>
    </source>
</evidence>
<dbReference type="GO" id="GO:0004573">
    <property type="term" value="F:Glc3Man9GlcNAc2 oligosaccharide glucosidase activity"/>
    <property type="evidence" value="ECO:0007669"/>
    <property type="project" value="InterPro"/>
</dbReference>
<dbReference type="GO" id="GO:0009311">
    <property type="term" value="P:oligosaccharide metabolic process"/>
    <property type="evidence" value="ECO:0007669"/>
    <property type="project" value="InterPro"/>
</dbReference>
<dbReference type="AlphaFoldDB" id="A0A1B1YCG4"/>
<dbReference type="RefSeq" id="WP_015358752.1">
    <property type="nucleotide sequence ID" value="NZ_CP014672.1"/>
</dbReference>
<keyword evidence="2" id="KW-0378">Hydrolase</keyword>
<keyword evidence="3" id="KW-0326">Glycosidase</keyword>
<comment type="similarity">
    <text evidence="1">Belongs to the glycosyl hydrolase 63 family.</text>
</comment>
<dbReference type="EMBL" id="CP014672">
    <property type="protein sequence ID" value="ANW98450.1"/>
    <property type="molecule type" value="Genomic_DNA"/>
</dbReference>
<dbReference type="InterPro" id="IPR054491">
    <property type="entry name" value="MGH1-like_GH"/>
</dbReference>
<proteinExistence type="inferred from homology"/>
<dbReference type="PANTHER" id="PTHR10412:SF11">
    <property type="entry name" value="MANNOSYL-OLIGOSACCHARIDE GLUCOSIDASE"/>
    <property type="match status" value="1"/>
</dbReference>
<protein>
    <submittedName>
        <fullName evidence="5">Trehalase / alfa-L-rhamnosidase / mannosyl oligosaccharide glucosidase</fullName>
    </submittedName>
</protein>
<dbReference type="InterPro" id="IPR008928">
    <property type="entry name" value="6-hairpin_glycosidase_sf"/>
</dbReference>
<evidence type="ECO:0000313" key="6">
    <source>
        <dbReference type="Proteomes" id="UP000092971"/>
    </source>
</evidence>
<evidence type="ECO:0000259" key="4">
    <source>
        <dbReference type="Pfam" id="PF22422"/>
    </source>
</evidence>
<dbReference type="InterPro" id="IPR012341">
    <property type="entry name" value="6hp_glycosidase-like_sf"/>
</dbReference>
<dbReference type="OrthoDB" id="9798687at2"/>
<evidence type="ECO:0000313" key="5">
    <source>
        <dbReference type="EMBL" id="ANW98450.1"/>
    </source>
</evidence>
<evidence type="ECO:0000256" key="1">
    <source>
        <dbReference type="ARBA" id="ARBA00010833"/>
    </source>
</evidence>
<name>A0A1B1YCG4_THEST</name>
<dbReference type="Pfam" id="PF22422">
    <property type="entry name" value="MGH1-like_GH"/>
    <property type="match status" value="1"/>
</dbReference>
<reference evidence="5 6" key="1">
    <citation type="submission" date="2016-02" db="EMBL/GenBank/DDBJ databases">
        <title>Comparison of Clostridium stercorarium subspecies using comparative genomics and transcriptomics.</title>
        <authorList>
            <person name="Schellenberg J."/>
            <person name="Thallinger G."/>
            <person name="Levin D.B."/>
            <person name="Zhang X."/>
            <person name="Alvare G."/>
            <person name="Fristensky B."/>
            <person name="Sparling R."/>
        </authorList>
    </citation>
    <scope>NUCLEOTIDE SEQUENCE [LARGE SCALE GENOMIC DNA]</scope>
    <source>
        <strain evidence="5 6">DSM 2910</strain>
    </source>
</reference>
<dbReference type="PANTHER" id="PTHR10412">
    <property type="entry name" value="MANNOSYL-OLIGOSACCHARIDE GLUCOSIDASE"/>
    <property type="match status" value="1"/>
</dbReference>
<dbReference type="Gene3D" id="1.50.10.10">
    <property type="match status" value="1"/>
</dbReference>
<dbReference type="InterPro" id="IPR004888">
    <property type="entry name" value="Glycoside_hydrolase_63"/>
</dbReference>
<sequence length="432" mass="50022">MNSVSVGYYNAVREYISENIDRAFKSPNDLFKYPFIDPGSVYDGNLWDWDSFWSVYALAAYEKTLNDGGAFRKKLIEGAMGNVLNFLSFQLVDGYIPMIVSKYNQGENEEPYLIKKHKDGVILNMHKPFLCQQACLVSGLTGSFSWLEGYIEKLERYFECYDRYYYNENCGLYVWADDVMIGMDNDPAVFGRSRFSTAGIYLNSFMVKEMHSMAKILKNTARNDRADYYAQKAENLKAAIQNECYDPRDKFFYSVDVDVKTRSYDWFHKGLGVFWKTLPIKIQAWTGFVPMYSEIASGEQAECLVSMHLENKNTFCSDFGVRSLAKDEKMYNLEASINPSNWLGPVWLVVNYVVFRGLLNYGYKEEAAELCNKTLLLLGEDYKKTGTLHEYYNPETGQPIMNPGFLNWNMLQLTCFWKLMKVSVYLITCSQY</sequence>
<organism evidence="5 6">
    <name type="scientific">Thermoclostridium stercorarium subsp. thermolacticum DSM 2910</name>
    <dbReference type="NCBI Taxonomy" id="1121336"/>
    <lineage>
        <taxon>Bacteria</taxon>
        <taxon>Bacillati</taxon>
        <taxon>Bacillota</taxon>
        <taxon>Clostridia</taxon>
        <taxon>Eubacteriales</taxon>
        <taxon>Oscillospiraceae</taxon>
        <taxon>Thermoclostridium</taxon>
    </lineage>
</organism>
<accession>A0A1B1YCG4</accession>
<dbReference type="GO" id="GO:0006487">
    <property type="term" value="P:protein N-linked glycosylation"/>
    <property type="evidence" value="ECO:0007669"/>
    <property type="project" value="TreeGrafter"/>
</dbReference>
<dbReference type="Proteomes" id="UP000092971">
    <property type="component" value="Chromosome"/>
</dbReference>
<feature type="domain" description="Mannosylglycerate hydrolase MGH1-like glycoside hydrolase" evidence="4">
    <location>
        <begin position="81"/>
        <end position="401"/>
    </location>
</feature>
<evidence type="ECO:0000256" key="3">
    <source>
        <dbReference type="ARBA" id="ARBA00023295"/>
    </source>
</evidence>